<protein>
    <recommendedName>
        <fullName evidence="5">tRNA-binding domain-containing protein</fullName>
    </recommendedName>
</protein>
<keyword evidence="2 3" id="KW-0694">RNA-binding</keyword>
<keyword evidence="1 3" id="KW-0820">tRNA-binding</keyword>
<evidence type="ECO:0000256" key="2">
    <source>
        <dbReference type="ARBA" id="ARBA00022884"/>
    </source>
</evidence>
<dbReference type="InterPro" id="IPR012340">
    <property type="entry name" value="NA-bd_OB-fold"/>
</dbReference>
<keyword evidence="7" id="KW-1185">Reference proteome</keyword>
<evidence type="ECO:0000313" key="6">
    <source>
        <dbReference type="EMBL" id="OMJ89310.1"/>
    </source>
</evidence>
<gene>
    <name evidence="6" type="ORF">SteCoe_8513</name>
</gene>
<evidence type="ECO:0000256" key="3">
    <source>
        <dbReference type="PROSITE-ProRule" id="PRU00209"/>
    </source>
</evidence>
<dbReference type="PANTHER" id="PTHR11586:SF33">
    <property type="entry name" value="AMINOACYL TRNA SYNTHASE COMPLEX-INTERACTING MULTIFUNCTIONAL PROTEIN 1"/>
    <property type="match status" value="1"/>
</dbReference>
<dbReference type="Pfam" id="PF01588">
    <property type="entry name" value="tRNA_bind"/>
    <property type="match status" value="1"/>
</dbReference>
<dbReference type="GO" id="GO:0000049">
    <property type="term" value="F:tRNA binding"/>
    <property type="evidence" value="ECO:0007669"/>
    <property type="project" value="UniProtKB-UniRule"/>
</dbReference>
<organism evidence="6 7">
    <name type="scientific">Stentor coeruleus</name>
    <dbReference type="NCBI Taxonomy" id="5963"/>
    <lineage>
        <taxon>Eukaryota</taxon>
        <taxon>Sar</taxon>
        <taxon>Alveolata</taxon>
        <taxon>Ciliophora</taxon>
        <taxon>Postciliodesmatophora</taxon>
        <taxon>Heterotrichea</taxon>
        <taxon>Heterotrichida</taxon>
        <taxon>Stentoridae</taxon>
        <taxon>Stentor</taxon>
    </lineage>
</organism>
<evidence type="ECO:0000259" key="5">
    <source>
        <dbReference type="PROSITE" id="PS50886"/>
    </source>
</evidence>
<comment type="caution">
    <text evidence="6">The sequence shown here is derived from an EMBL/GenBank/DDBJ whole genome shotgun (WGS) entry which is preliminary data.</text>
</comment>
<dbReference type="AlphaFoldDB" id="A0A1R2CK32"/>
<name>A0A1R2CK32_9CILI</name>
<dbReference type="InterPro" id="IPR002547">
    <property type="entry name" value="tRNA-bd_dom"/>
</dbReference>
<dbReference type="PROSITE" id="PS50886">
    <property type="entry name" value="TRBD"/>
    <property type="match status" value="1"/>
</dbReference>
<accession>A0A1R2CK32</accession>
<evidence type="ECO:0000256" key="1">
    <source>
        <dbReference type="ARBA" id="ARBA00022555"/>
    </source>
</evidence>
<dbReference type="Gene3D" id="2.40.50.140">
    <property type="entry name" value="Nucleic acid-binding proteins"/>
    <property type="match status" value="1"/>
</dbReference>
<proteinExistence type="predicted"/>
<dbReference type="EMBL" id="MPUH01000128">
    <property type="protein sequence ID" value="OMJ89310.1"/>
    <property type="molecule type" value="Genomic_DNA"/>
</dbReference>
<feature type="domain" description="TRNA-binding" evidence="5">
    <location>
        <begin position="128"/>
        <end position="228"/>
    </location>
</feature>
<dbReference type="OrthoDB" id="19141at2759"/>
<dbReference type="PANTHER" id="PTHR11586">
    <property type="entry name" value="TRNA-AMINOACYLATION COFACTOR ARC1 FAMILY MEMBER"/>
    <property type="match status" value="1"/>
</dbReference>
<evidence type="ECO:0000313" key="7">
    <source>
        <dbReference type="Proteomes" id="UP000187209"/>
    </source>
</evidence>
<reference evidence="6 7" key="1">
    <citation type="submission" date="2016-11" db="EMBL/GenBank/DDBJ databases">
        <title>The macronuclear genome of Stentor coeruleus: a giant cell with tiny introns.</title>
        <authorList>
            <person name="Slabodnick M."/>
            <person name="Ruby J.G."/>
            <person name="Reiff S.B."/>
            <person name="Swart E.C."/>
            <person name="Gosai S."/>
            <person name="Prabakaran S."/>
            <person name="Witkowska E."/>
            <person name="Larue G.E."/>
            <person name="Fisher S."/>
            <person name="Freeman R.M."/>
            <person name="Gunawardena J."/>
            <person name="Chu W."/>
            <person name="Stover N.A."/>
            <person name="Gregory B.D."/>
            <person name="Nowacki M."/>
            <person name="Derisi J."/>
            <person name="Roy S.W."/>
            <person name="Marshall W.F."/>
            <person name="Sood P."/>
        </authorList>
    </citation>
    <scope>NUCLEOTIDE SEQUENCE [LARGE SCALE GENOMIC DNA]</scope>
    <source>
        <strain evidence="6">WM001</strain>
    </source>
</reference>
<evidence type="ECO:0000256" key="4">
    <source>
        <dbReference type="SAM" id="MobiDB-lite"/>
    </source>
</evidence>
<dbReference type="SUPFAM" id="SSF50249">
    <property type="entry name" value="Nucleic acid-binding proteins"/>
    <property type="match status" value="1"/>
</dbReference>
<sequence>MLIRTAALLEKMIIKLENQLGVQSPGVPILTTSAPFQTSQSLEDKHSDDDYHLSSKDFISEKFIKNENSLFSKVFEEAKSDFGTQGISLIEKPISQNEEVPIPSPNSNADLKDKEDEPIDLSKAPYDLFPQIDIRVGHIVECWKHPSSDYLYCEKIDISEGSLREIGSGLQQYISLDEMSGTVCVMSNLKPRKLGGFISNGMVLALHTKNESFELLRPGNLEIGERIGLEDILKPEKSPFLPIMNPKKKVLEKTIPYFVTDNEGFACFGLKKLLTSVGYIKTNHPNARIS</sequence>
<dbReference type="InterPro" id="IPR051270">
    <property type="entry name" value="Tyrosine-tRNA_ligase_regulator"/>
</dbReference>
<feature type="region of interest" description="Disordered" evidence="4">
    <location>
        <begin position="93"/>
        <end position="114"/>
    </location>
</feature>
<dbReference type="Proteomes" id="UP000187209">
    <property type="component" value="Unassembled WGS sequence"/>
</dbReference>